<dbReference type="RefSeq" id="WP_172277273.1">
    <property type="nucleotide sequence ID" value="NZ_CASGMU010000020.1"/>
</dbReference>
<evidence type="ECO:0000313" key="1">
    <source>
        <dbReference type="EMBL" id="NPD93157.1"/>
    </source>
</evidence>
<dbReference type="InterPro" id="IPR058240">
    <property type="entry name" value="rSAM_sf"/>
</dbReference>
<proteinExistence type="predicted"/>
<sequence length="181" mass="21498">MKESNYNYYVPYEHKVIFFNSIRKSLFVVSEQNAEKFKTIISEPSLFVEKYPTFITKMKEYGFVCDKDTDEYKMVMEQYRIMLWPHYYRLMILPTFRCNLSCWYCVQEHTKVDLTPEQVERIKAEGFDRLLVGVYLVKAVSAEGAIAKKLMKEYEYGFKITTALVFATGSKKKIIFFHSVK</sequence>
<accession>A0ABX2AT13</accession>
<evidence type="ECO:0008006" key="3">
    <source>
        <dbReference type="Google" id="ProtNLM"/>
    </source>
</evidence>
<keyword evidence="2" id="KW-1185">Reference proteome</keyword>
<evidence type="ECO:0000313" key="2">
    <source>
        <dbReference type="Proteomes" id="UP000714420"/>
    </source>
</evidence>
<reference evidence="1 2" key="1">
    <citation type="submission" date="2020-05" db="EMBL/GenBank/DDBJ databases">
        <title>Distinct polysaccharide utilization as determinants for interspecies competition between intestinal Prevotella spp.</title>
        <authorList>
            <person name="Galvez E.J.C."/>
            <person name="Iljazovic A."/>
            <person name="Strowig T."/>
        </authorList>
    </citation>
    <scope>NUCLEOTIDE SEQUENCE [LARGE SCALE GENOMIC DNA]</scope>
    <source>
        <strain evidence="1 2">PMUR</strain>
    </source>
</reference>
<dbReference type="SUPFAM" id="SSF102114">
    <property type="entry name" value="Radical SAM enzymes"/>
    <property type="match status" value="1"/>
</dbReference>
<protein>
    <recommendedName>
        <fullName evidence="3">Radical SAM protein</fullName>
    </recommendedName>
</protein>
<dbReference type="Proteomes" id="UP000714420">
    <property type="component" value="Unassembled WGS sequence"/>
</dbReference>
<comment type="caution">
    <text evidence="1">The sequence shown here is derived from an EMBL/GenBank/DDBJ whole genome shotgun (WGS) entry which is preliminary data.</text>
</comment>
<organism evidence="1 2">
    <name type="scientific">Xylanibacter muris</name>
    <dbReference type="NCBI Taxonomy" id="2736290"/>
    <lineage>
        <taxon>Bacteria</taxon>
        <taxon>Pseudomonadati</taxon>
        <taxon>Bacteroidota</taxon>
        <taxon>Bacteroidia</taxon>
        <taxon>Bacteroidales</taxon>
        <taxon>Prevotellaceae</taxon>
        <taxon>Xylanibacter</taxon>
    </lineage>
</organism>
<gene>
    <name evidence="1" type="ORF">HPS56_12590</name>
</gene>
<name>A0ABX2AT13_9BACT</name>
<dbReference type="EMBL" id="JABKKF010000017">
    <property type="protein sequence ID" value="NPD93157.1"/>
    <property type="molecule type" value="Genomic_DNA"/>
</dbReference>